<dbReference type="InterPro" id="IPR050093">
    <property type="entry name" value="ABC_SmlMolc_Importer"/>
</dbReference>
<dbReference type="PANTHER" id="PTHR42781:SF4">
    <property type="entry name" value="SPERMIDINE_PUTRESCINE IMPORT ATP-BINDING PROTEIN POTA"/>
    <property type="match status" value="1"/>
</dbReference>
<dbReference type="EC" id="7.3.2.6" evidence="11"/>
<accession>A0ABY6HS68</accession>
<evidence type="ECO:0000256" key="3">
    <source>
        <dbReference type="ARBA" id="ARBA00022496"/>
    </source>
</evidence>
<keyword evidence="5 15" id="KW-0067">ATP-binding</keyword>
<dbReference type="InterPro" id="IPR015853">
    <property type="entry name" value="ABC_transpr_FbpC"/>
</dbReference>
<evidence type="ECO:0000313" key="15">
    <source>
        <dbReference type="EMBL" id="UYP45232.1"/>
    </source>
</evidence>
<dbReference type="PROSITE" id="PS50893">
    <property type="entry name" value="ABC_TRANSPORTER_2"/>
    <property type="match status" value="1"/>
</dbReference>
<keyword evidence="4" id="KW-0547">Nucleotide-binding</keyword>
<name>A0ABY6HS68_9ARCH</name>
<dbReference type="GO" id="GO:0005524">
    <property type="term" value="F:ATP binding"/>
    <property type="evidence" value="ECO:0007669"/>
    <property type="project" value="UniProtKB-KW"/>
</dbReference>
<dbReference type="InterPro" id="IPR003439">
    <property type="entry name" value="ABC_transporter-like_ATP-bd"/>
</dbReference>
<evidence type="ECO:0000256" key="6">
    <source>
        <dbReference type="ARBA" id="ARBA00023004"/>
    </source>
</evidence>
<protein>
    <recommendedName>
        <fullName evidence="12">Molybdate/tungstate import ATP-binding protein WtpC</fullName>
        <ecNumber evidence="11">7.3.2.6</ecNumber>
    </recommendedName>
</protein>
<evidence type="ECO:0000313" key="16">
    <source>
        <dbReference type="Proteomes" id="UP001208689"/>
    </source>
</evidence>
<dbReference type="SMART" id="SM00382">
    <property type="entry name" value="AAA"/>
    <property type="match status" value="1"/>
</dbReference>
<organism evidence="15 16">
    <name type="scientific">Candidatus Lokiarchaeum ossiferum</name>
    <dbReference type="NCBI Taxonomy" id="2951803"/>
    <lineage>
        <taxon>Archaea</taxon>
        <taxon>Promethearchaeati</taxon>
        <taxon>Promethearchaeota</taxon>
        <taxon>Promethearchaeia</taxon>
        <taxon>Promethearchaeales</taxon>
        <taxon>Promethearchaeaceae</taxon>
        <taxon>Candidatus Lokiarchaeum</taxon>
    </lineage>
</organism>
<evidence type="ECO:0000256" key="12">
    <source>
        <dbReference type="ARBA" id="ARBA00041133"/>
    </source>
</evidence>
<dbReference type="PANTHER" id="PTHR42781">
    <property type="entry name" value="SPERMIDINE/PUTRESCINE IMPORT ATP-BINDING PROTEIN POTA"/>
    <property type="match status" value="1"/>
</dbReference>
<comment type="catalytic activity">
    <reaction evidence="13">
        <text>tungstate(in) + ATP + H2O = tungstate(out) + ADP + phosphate + H(+)</text>
        <dbReference type="Rhea" id="RHEA:35027"/>
        <dbReference type="ChEBI" id="CHEBI:15377"/>
        <dbReference type="ChEBI" id="CHEBI:15378"/>
        <dbReference type="ChEBI" id="CHEBI:30616"/>
        <dbReference type="ChEBI" id="CHEBI:43474"/>
        <dbReference type="ChEBI" id="CHEBI:46502"/>
        <dbReference type="ChEBI" id="CHEBI:456216"/>
        <dbReference type="EC" id="7.3.2.6"/>
    </reaction>
</comment>
<keyword evidence="8" id="KW-0472">Membrane</keyword>
<dbReference type="EMBL" id="CP104013">
    <property type="protein sequence ID" value="UYP45232.1"/>
    <property type="molecule type" value="Genomic_DNA"/>
</dbReference>
<evidence type="ECO:0000256" key="13">
    <source>
        <dbReference type="ARBA" id="ARBA00047936"/>
    </source>
</evidence>
<dbReference type="CDD" id="cd03259">
    <property type="entry name" value="ABC_Carb_Solutes_like"/>
    <property type="match status" value="1"/>
</dbReference>
<reference evidence="15" key="1">
    <citation type="submission" date="2022-09" db="EMBL/GenBank/DDBJ databases">
        <title>Actin cytoskeleton and complex cell architecture in an #Asgard archaeon.</title>
        <authorList>
            <person name="Ponce Toledo R.I."/>
            <person name="Schleper C."/>
            <person name="Rodrigues Oliveira T."/>
            <person name="Wollweber F."/>
            <person name="Xu J."/>
            <person name="Rittmann S."/>
            <person name="Klingl A."/>
            <person name="Pilhofer M."/>
        </authorList>
    </citation>
    <scope>NUCLEOTIDE SEQUENCE</scope>
    <source>
        <strain evidence="15">B-35</strain>
    </source>
</reference>
<evidence type="ECO:0000256" key="11">
    <source>
        <dbReference type="ARBA" id="ARBA00039025"/>
    </source>
</evidence>
<gene>
    <name evidence="15" type="ORF">NEF87_001517</name>
</gene>
<evidence type="ECO:0000256" key="10">
    <source>
        <dbReference type="ARBA" id="ARBA00038781"/>
    </source>
</evidence>
<dbReference type="Pfam" id="PF00005">
    <property type="entry name" value="ABC_tran"/>
    <property type="match status" value="1"/>
</dbReference>
<feature type="domain" description="ABC transporter" evidence="14">
    <location>
        <begin position="4"/>
        <end position="234"/>
    </location>
</feature>
<comment type="similarity">
    <text evidence="9">Belongs to the ABC transporter superfamily. Sulfate/tungstate importer (TC 3.A.1.6) family.</text>
</comment>
<keyword evidence="16" id="KW-1185">Reference proteome</keyword>
<dbReference type="PROSITE" id="PS00211">
    <property type="entry name" value="ABC_TRANSPORTER_1"/>
    <property type="match status" value="1"/>
</dbReference>
<keyword evidence="6" id="KW-0408">Iron</keyword>
<dbReference type="Proteomes" id="UP001208689">
    <property type="component" value="Chromosome"/>
</dbReference>
<dbReference type="InterPro" id="IPR027417">
    <property type="entry name" value="P-loop_NTPase"/>
</dbReference>
<evidence type="ECO:0000256" key="2">
    <source>
        <dbReference type="ARBA" id="ARBA00022475"/>
    </source>
</evidence>
<evidence type="ECO:0000256" key="5">
    <source>
        <dbReference type="ARBA" id="ARBA00022840"/>
    </source>
</evidence>
<dbReference type="SUPFAM" id="SSF52540">
    <property type="entry name" value="P-loop containing nucleoside triphosphate hydrolases"/>
    <property type="match status" value="1"/>
</dbReference>
<dbReference type="Gene3D" id="3.40.50.300">
    <property type="entry name" value="P-loop containing nucleotide triphosphate hydrolases"/>
    <property type="match status" value="1"/>
</dbReference>
<evidence type="ECO:0000256" key="8">
    <source>
        <dbReference type="ARBA" id="ARBA00023136"/>
    </source>
</evidence>
<comment type="subunit">
    <text evidence="10">The complex is composed of two ATP-binding proteins (WtpC), two transmembrane proteins (WtpB) and a solute-binding protein (WtpA).</text>
</comment>
<evidence type="ECO:0000259" key="14">
    <source>
        <dbReference type="PROSITE" id="PS50893"/>
    </source>
</evidence>
<dbReference type="InterPro" id="IPR017871">
    <property type="entry name" value="ABC_transporter-like_CS"/>
</dbReference>
<sequence>MAKLELRNIKMKYNDKFILDHLDLIVENGQILVLLGESGCGKTTLLKIICGIIEPEKGRIFVDDVDITSLNPQQRKIGYVPQSQVLFPHMSIKKNIEFGLLAQKFSKKVIPELISNVVNLTQIESILNRYPHEISGGQKQRVALARALVVSPKILLLDEPLSSIDASNRESLALMIQRVQRTTKTTILYVTHSQEEARLIADQIGIIHGGTIQQVDDYLSLRKYPKNYVIGKILGLDNLFSVSSFTTLENISKIFTDIGSIEFSIPIPSTITGIQLPPHLLHIHQIGFDAPSSDIPSSLSFQHQGKITSLQFGSNESINLIVEIFEPKPFYLKIFCPSSDKMDSFSIDQKINVSILITDIIFL</sequence>
<proteinExistence type="inferred from homology"/>
<evidence type="ECO:0000256" key="9">
    <source>
        <dbReference type="ARBA" id="ARBA00038307"/>
    </source>
</evidence>
<keyword evidence="3" id="KW-0410">Iron transport</keyword>
<dbReference type="InterPro" id="IPR003593">
    <property type="entry name" value="AAA+_ATPase"/>
</dbReference>
<evidence type="ECO:0000256" key="4">
    <source>
        <dbReference type="ARBA" id="ARBA00022741"/>
    </source>
</evidence>
<keyword evidence="7" id="KW-0406">Ion transport</keyword>
<keyword evidence="1" id="KW-0813">Transport</keyword>
<evidence type="ECO:0000256" key="1">
    <source>
        <dbReference type="ARBA" id="ARBA00022448"/>
    </source>
</evidence>
<keyword evidence="2" id="KW-1003">Cell membrane</keyword>
<evidence type="ECO:0000256" key="7">
    <source>
        <dbReference type="ARBA" id="ARBA00023065"/>
    </source>
</evidence>